<dbReference type="EMBL" id="CP011388">
    <property type="protein sequence ID" value="ANE48865.1"/>
    <property type="molecule type" value="Genomic_DNA"/>
</dbReference>
<dbReference type="PATRIC" id="fig|1178515.4.peg.2210"/>
<sequence>MRHTEQPSRKQGSVELDLFNSTREVEVAEIQGKSISIGEKNFIQAIDRAIKAIEGPYLTAEYSVHDKTNQIMVKILNRDTGEVIRELPPEKALDRLVYLLESAGLVIDEKR</sequence>
<reference evidence="1 2" key="1">
    <citation type="submission" date="2015-01" db="EMBL/GenBank/DDBJ databases">
        <title>Paenibacillus swuensis/DY6/whole genome sequencing.</title>
        <authorList>
            <person name="Kim M.K."/>
            <person name="Srinivasan S."/>
            <person name="Lee J.-J."/>
        </authorList>
    </citation>
    <scope>NUCLEOTIDE SEQUENCE [LARGE SCALE GENOMIC DNA]</scope>
    <source>
        <strain evidence="1 2">DY6</strain>
    </source>
</reference>
<dbReference type="PANTHER" id="PTHR37166">
    <property type="entry name" value="PROTEIN FLAG"/>
    <property type="match status" value="1"/>
</dbReference>
<proteinExistence type="predicted"/>
<dbReference type="InterPro" id="IPR035924">
    <property type="entry name" value="FlaG-like_sf"/>
</dbReference>
<dbReference type="STRING" id="1178515.SY83_11010"/>
<dbReference type="PANTHER" id="PTHR37166:SF1">
    <property type="entry name" value="PROTEIN FLAG"/>
    <property type="match status" value="1"/>
</dbReference>
<dbReference type="SUPFAM" id="SSF160214">
    <property type="entry name" value="FlaG-like"/>
    <property type="match status" value="1"/>
</dbReference>
<keyword evidence="2" id="KW-1185">Reference proteome</keyword>
<evidence type="ECO:0000313" key="2">
    <source>
        <dbReference type="Proteomes" id="UP000076927"/>
    </source>
</evidence>
<dbReference type="Gene3D" id="3.30.160.170">
    <property type="entry name" value="FlaG-like"/>
    <property type="match status" value="1"/>
</dbReference>
<name>A0A172TP83_9BACL</name>
<organism evidence="1 2">
    <name type="scientific">Paenibacillus swuensis</name>
    <dbReference type="NCBI Taxonomy" id="1178515"/>
    <lineage>
        <taxon>Bacteria</taxon>
        <taxon>Bacillati</taxon>
        <taxon>Bacillota</taxon>
        <taxon>Bacilli</taxon>
        <taxon>Bacillales</taxon>
        <taxon>Paenibacillaceae</taxon>
        <taxon>Paenibacillus</taxon>
    </lineage>
</organism>
<protein>
    <recommendedName>
        <fullName evidence="3">Flagellar protein FlaG</fullName>
    </recommendedName>
</protein>
<evidence type="ECO:0008006" key="3">
    <source>
        <dbReference type="Google" id="ProtNLM"/>
    </source>
</evidence>
<dbReference type="InterPro" id="IPR005186">
    <property type="entry name" value="FlaG"/>
</dbReference>
<dbReference type="Pfam" id="PF03646">
    <property type="entry name" value="FlaG"/>
    <property type="match status" value="1"/>
</dbReference>
<evidence type="ECO:0000313" key="1">
    <source>
        <dbReference type="EMBL" id="ANE48865.1"/>
    </source>
</evidence>
<dbReference type="AlphaFoldDB" id="A0A172TP83"/>
<dbReference type="KEGG" id="pswu:SY83_11010"/>
<gene>
    <name evidence="1" type="ORF">SY83_11010</name>
</gene>
<dbReference type="Proteomes" id="UP000076927">
    <property type="component" value="Chromosome"/>
</dbReference>
<accession>A0A172TP83</accession>